<evidence type="ECO:0000256" key="1">
    <source>
        <dbReference type="SAM" id="MobiDB-lite"/>
    </source>
</evidence>
<accession>B9SA93</accession>
<dbReference type="AlphaFoldDB" id="B9SA93"/>
<evidence type="ECO:0000313" key="2">
    <source>
        <dbReference type="EMBL" id="EEF39455.1"/>
    </source>
</evidence>
<sequence length="81" mass="9521">MEIDPPQPPPHRRMPRKPAKNRKPEEHELISGTKLSRKGMMMTCQACYEVRHNMKTCKMLKERNASQGTTSRFELPEEQQQ</sequence>
<feature type="compositionally biased region" description="Basic residues" evidence="1">
    <location>
        <begin position="10"/>
        <end position="21"/>
    </location>
</feature>
<gene>
    <name evidence="2" type="ORF">RCOM_1696470</name>
</gene>
<feature type="compositionally biased region" description="Polar residues" evidence="1">
    <location>
        <begin position="65"/>
        <end position="75"/>
    </location>
</feature>
<dbReference type="Proteomes" id="UP000008311">
    <property type="component" value="Unassembled WGS sequence"/>
</dbReference>
<feature type="region of interest" description="Disordered" evidence="1">
    <location>
        <begin position="61"/>
        <end position="81"/>
    </location>
</feature>
<dbReference type="EMBL" id="EQ973902">
    <property type="protein sequence ID" value="EEF39455.1"/>
    <property type="molecule type" value="Genomic_DNA"/>
</dbReference>
<name>B9SA93_RICCO</name>
<feature type="region of interest" description="Disordered" evidence="1">
    <location>
        <begin position="1"/>
        <end position="37"/>
    </location>
</feature>
<evidence type="ECO:0000313" key="3">
    <source>
        <dbReference type="Proteomes" id="UP000008311"/>
    </source>
</evidence>
<proteinExistence type="predicted"/>
<dbReference type="InParanoid" id="B9SA93"/>
<protein>
    <submittedName>
        <fullName evidence="2">Uncharacterized protein</fullName>
    </submittedName>
</protein>
<reference evidence="3" key="1">
    <citation type="journal article" date="2010" name="Nat. Biotechnol.">
        <title>Draft genome sequence of the oilseed species Ricinus communis.</title>
        <authorList>
            <person name="Chan A.P."/>
            <person name="Crabtree J."/>
            <person name="Zhao Q."/>
            <person name="Lorenzi H."/>
            <person name="Orvis J."/>
            <person name="Puiu D."/>
            <person name="Melake-Berhan A."/>
            <person name="Jones K.M."/>
            <person name="Redman J."/>
            <person name="Chen G."/>
            <person name="Cahoon E.B."/>
            <person name="Gedil M."/>
            <person name="Stanke M."/>
            <person name="Haas B.J."/>
            <person name="Wortman J.R."/>
            <person name="Fraser-Liggett C.M."/>
            <person name="Ravel J."/>
            <person name="Rabinowicz P.D."/>
        </authorList>
    </citation>
    <scope>NUCLEOTIDE SEQUENCE [LARGE SCALE GENOMIC DNA]</scope>
    <source>
        <strain evidence="3">cv. Hale</strain>
    </source>
</reference>
<keyword evidence="3" id="KW-1185">Reference proteome</keyword>
<organism evidence="2 3">
    <name type="scientific">Ricinus communis</name>
    <name type="common">Castor bean</name>
    <dbReference type="NCBI Taxonomy" id="3988"/>
    <lineage>
        <taxon>Eukaryota</taxon>
        <taxon>Viridiplantae</taxon>
        <taxon>Streptophyta</taxon>
        <taxon>Embryophyta</taxon>
        <taxon>Tracheophyta</taxon>
        <taxon>Spermatophyta</taxon>
        <taxon>Magnoliopsida</taxon>
        <taxon>eudicotyledons</taxon>
        <taxon>Gunneridae</taxon>
        <taxon>Pentapetalae</taxon>
        <taxon>rosids</taxon>
        <taxon>fabids</taxon>
        <taxon>Malpighiales</taxon>
        <taxon>Euphorbiaceae</taxon>
        <taxon>Acalyphoideae</taxon>
        <taxon>Acalypheae</taxon>
        <taxon>Ricinus</taxon>
    </lineage>
</organism>